<gene>
    <name evidence="3" type="ORF">M622_18915</name>
</gene>
<dbReference type="SUPFAM" id="SSF52540">
    <property type="entry name" value="P-loop containing nucleoside triphosphate hydrolases"/>
    <property type="match status" value="1"/>
</dbReference>
<dbReference type="Pfam" id="PF13086">
    <property type="entry name" value="AAA_11"/>
    <property type="match status" value="2"/>
</dbReference>
<dbReference type="OrthoDB" id="9757917at2"/>
<feature type="domain" description="DNA2/NAM7 helicase helicase" evidence="1">
    <location>
        <begin position="415"/>
        <end position="549"/>
    </location>
</feature>
<reference evidence="3 4" key="1">
    <citation type="submission" date="2013-06" db="EMBL/GenBank/DDBJ databases">
        <title>Draft genome sequence of Thauera terpenica.</title>
        <authorList>
            <person name="Liu B."/>
            <person name="Frostegard A.H."/>
            <person name="Shapleigh J.P."/>
        </authorList>
    </citation>
    <scope>NUCLEOTIDE SEQUENCE [LARGE SCALE GENOMIC DNA]</scope>
    <source>
        <strain evidence="3 4">58Eu</strain>
    </source>
</reference>
<organism evidence="3 4">
    <name type="scientific">Thauera terpenica 58Eu</name>
    <dbReference type="NCBI Taxonomy" id="1348657"/>
    <lineage>
        <taxon>Bacteria</taxon>
        <taxon>Pseudomonadati</taxon>
        <taxon>Pseudomonadota</taxon>
        <taxon>Betaproteobacteria</taxon>
        <taxon>Rhodocyclales</taxon>
        <taxon>Zoogloeaceae</taxon>
        <taxon>Thauera</taxon>
    </lineage>
</organism>
<dbReference type="CDD" id="cd18808">
    <property type="entry name" value="SF1_C_Upf1"/>
    <property type="match status" value="1"/>
</dbReference>
<dbReference type="PANTHER" id="PTHR10887">
    <property type="entry name" value="DNA2/NAM7 HELICASE FAMILY"/>
    <property type="match status" value="1"/>
</dbReference>
<proteinExistence type="predicted"/>
<dbReference type="InterPro" id="IPR027417">
    <property type="entry name" value="P-loop_NTPase"/>
</dbReference>
<evidence type="ECO:0000313" key="3">
    <source>
        <dbReference type="EMBL" id="EPZ14322.1"/>
    </source>
</evidence>
<evidence type="ECO:0000259" key="1">
    <source>
        <dbReference type="Pfam" id="PF13086"/>
    </source>
</evidence>
<name>S9ZLF3_9RHOO</name>
<dbReference type="PANTHER" id="PTHR10887:SF495">
    <property type="entry name" value="HELICASE SENATAXIN ISOFORM X1-RELATED"/>
    <property type="match status" value="1"/>
</dbReference>
<evidence type="ECO:0008006" key="5">
    <source>
        <dbReference type="Google" id="ProtNLM"/>
    </source>
</evidence>
<dbReference type="GO" id="GO:0004386">
    <property type="term" value="F:helicase activity"/>
    <property type="evidence" value="ECO:0007669"/>
    <property type="project" value="InterPro"/>
</dbReference>
<dbReference type="Gene3D" id="3.40.50.300">
    <property type="entry name" value="P-loop containing nucleotide triphosphate hydrolases"/>
    <property type="match status" value="2"/>
</dbReference>
<dbReference type="Pfam" id="PF13087">
    <property type="entry name" value="AAA_12"/>
    <property type="match status" value="1"/>
</dbReference>
<dbReference type="EMBL" id="ATJV01000088">
    <property type="protein sequence ID" value="EPZ14322.1"/>
    <property type="molecule type" value="Genomic_DNA"/>
</dbReference>
<comment type="caution">
    <text evidence="3">The sequence shown here is derived from an EMBL/GenBank/DDBJ whole genome shotgun (WGS) entry which is preliminary data.</text>
</comment>
<dbReference type="STRING" id="1348657.M622_18915"/>
<sequence>MRLADFPLFDPDVYVVRADVSAPKLLNPLAQVRAWQDDAGYVWLAQGKELVELDRNAGGKPFLTAIAQKNLVWILLKQSAAEFHLQTAWPSEWTPLDEPVEVAVDEQAFDLMARTVPDLAGAEQAHYLNWLRDEFVVDGDKPWFAVLRIQGARKGDWSLLGRTWKLDLEQDNRGQVFVRRLSRFQAKNVDWTMVVSDIRFVEHTVASQLLSPTAQNQLQQSVQSYGSYIDLWKKYSEEEWQRSLQQAAQLNVLAYSRAEEASDEGGVWRFNVSPADREIFKKVWSSIESDTGLELEATEEHPEWRQIQDEVSAMSASRRFRGRPDFPHRKSNEILISSSSKRPPESGYLSLSLAGDRTVQERRLKARQAIESGRRLPQLRYLFQNMPLPSVRGRSEKALTSHALACFKHGAPTPSQERAIKAALETPDIALIIGPPGTGKTQVIAALERRLSELGESASPQHQVLISSFQHDAVENALDRTRVYGLPGIKVGQRKDADGVDRVERWCDETAEKVEAELSEYEAEQNHLDLLRRVHAGIAKLKHGQFSVEQRREEMLGLTAGLADLDQNFKVRLDPLLMEQWREYVGELHATAARSTNRDEASLLLRKIRALRVSHDSFADDGPERLIDLILTASYLGGIPDPLLARLRDFEEVQILGSEDAERLLALRDELLDSLLDYRPPVVKNRIDDRGRSLLIAIEAGIEDRLKTSRLGVAGVLARYRDAFQADPLRVRETVREYAMVVGATCQQAASVHMANLKTLTDVGDAGISFNTVIIDEAARANPLDLFIPMSMAARRIVLVGDHRQLPHLLEPEVEEAVASSHALSDEQREAYKESLFQRLWKQLKGTGRVVMLDTQFRMHPVLGEFVSREFYEREGLDPIKPGRSADSFMADIPGHEDKVCCWIDVPHSEGDGQERKPHGNPSWMRALEARRVAEEAKRLLDGCGDAVSIGVITFYSAQRDAIFKALKDLDVTSRNPETGDWQVNEQYRKTRDHEERFRVGTVDAFQGKEFDIVLLSVVRSNRQRLPAESDIDGFEMLASRKYGHLRLSNRMNVAMSRQRSLLIAVGDKSMAEIPGADKAVPAMHAFLDLCKGRHGHVL</sequence>
<dbReference type="InterPro" id="IPR041679">
    <property type="entry name" value="DNA2/NAM7-like_C"/>
</dbReference>
<evidence type="ECO:0000313" key="4">
    <source>
        <dbReference type="Proteomes" id="UP000015455"/>
    </source>
</evidence>
<keyword evidence="4" id="KW-1185">Reference proteome</keyword>
<evidence type="ECO:0000259" key="2">
    <source>
        <dbReference type="Pfam" id="PF13087"/>
    </source>
</evidence>
<dbReference type="eggNOG" id="COG1112">
    <property type="taxonomic scope" value="Bacteria"/>
</dbReference>
<dbReference type="Proteomes" id="UP000015455">
    <property type="component" value="Unassembled WGS sequence"/>
</dbReference>
<dbReference type="PATRIC" id="fig|1348657.5.peg.3196"/>
<dbReference type="eggNOG" id="COG0507">
    <property type="taxonomic scope" value="Bacteria"/>
</dbReference>
<dbReference type="InterPro" id="IPR047187">
    <property type="entry name" value="SF1_C_Upf1"/>
</dbReference>
<dbReference type="InterPro" id="IPR045055">
    <property type="entry name" value="DNA2/NAM7-like"/>
</dbReference>
<feature type="domain" description="DNA2/NAM7 helicase helicase" evidence="1">
    <location>
        <begin position="725"/>
        <end position="807"/>
    </location>
</feature>
<feature type="domain" description="DNA2/NAM7 helicase-like C-terminal" evidence="2">
    <location>
        <begin position="832"/>
        <end position="1069"/>
    </location>
</feature>
<dbReference type="AlphaFoldDB" id="S9ZLF3"/>
<accession>S9ZLF3</accession>
<dbReference type="InterPro" id="IPR041677">
    <property type="entry name" value="DNA2/NAM7_AAA_11"/>
</dbReference>
<protein>
    <recommendedName>
        <fullName evidence="5">AAA+ ATPase domain-containing protein</fullName>
    </recommendedName>
</protein>
<dbReference type="RefSeq" id="WP_021250598.1">
    <property type="nucleotide sequence ID" value="NZ_ATJV01000088.1"/>
</dbReference>